<gene>
    <name evidence="2" type="ORF">SAMN05443636_0917</name>
</gene>
<dbReference type="RefSeq" id="WP_159435727.1">
    <property type="nucleotide sequence ID" value="NZ_FQWV01000002.1"/>
</dbReference>
<evidence type="ECO:0000256" key="1">
    <source>
        <dbReference type="SAM" id="Phobius"/>
    </source>
</evidence>
<protein>
    <submittedName>
        <fullName evidence="2">Uncharacterized protein</fullName>
    </submittedName>
</protein>
<keyword evidence="3" id="KW-1185">Reference proteome</keyword>
<feature type="transmembrane region" description="Helical" evidence="1">
    <location>
        <begin position="15"/>
        <end position="34"/>
    </location>
</feature>
<dbReference type="AlphaFoldDB" id="A0A1M5M859"/>
<evidence type="ECO:0000313" key="3">
    <source>
        <dbReference type="Proteomes" id="UP000184357"/>
    </source>
</evidence>
<keyword evidence="1" id="KW-1133">Transmembrane helix</keyword>
<evidence type="ECO:0000313" key="2">
    <source>
        <dbReference type="EMBL" id="SHG73416.1"/>
    </source>
</evidence>
<proteinExistence type="predicted"/>
<dbReference type="EMBL" id="FQWV01000002">
    <property type="protein sequence ID" value="SHG73416.1"/>
    <property type="molecule type" value="Genomic_DNA"/>
</dbReference>
<sequence length="46" mass="4751">MGGIHANLPLALEPAFLLLGVGLVVLALATYDAYRSYGATGGEMDE</sequence>
<accession>A0A1M5M859</accession>
<organism evidence="2 3">
    <name type="scientific">Halobaculum gomorrense</name>
    <dbReference type="NCBI Taxonomy" id="43928"/>
    <lineage>
        <taxon>Archaea</taxon>
        <taxon>Methanobacteriati</taxon>
        <taxon>Methanobacteriota</taxon>
        <taxon>Stenosarchaea group</taxon>
        <taxon>Halobacteria</taxon>
        <taxon>Halobacteriales</taxon>
        <taxon>Haloferacaceae</taxon>
        <taxon>Halobaculum</taxon>
    </lineage>
</organism>
<keyword evidence="1" id="KW-0812">Transmembrane</keyword>
<dbReference type="Proteomes" id="UP000184357">
    <property type="component" value="Unassembled WGS sequence"/>
</dbReference>
<reference evidence="2 3" key="1">
    <citation type="submission" date="2016-11" db="EMBL/GenBank/DDBJ databases">
        <authorList>
            <person name="Jaros S."/>
            <person name="Januszkiewicz K."/>
            <person name="Wedrychowicz H."/>
        </authorList>
    </citation>
    <scope>NUCLEOTIDE SEQUENCE [LARGE SCALE GENOMIC DNA]</scope>
    <source>
        <strain evidence="2 3">DSM 9297</strain>
    </source>
</reference>
<keyword evidence="1" id="KW-0472">Membrane</keyword>
<name>A0A1M5M859_9EURY</name>
<dbReference type="STRING" id="43928.SAMN05443636_0917"/>